<evidence type="ECO:0000259" key="2">
    <source>
        <dbReference type="Pfam" id="PF12777"/>
    </source>
</evidence>
<dbReference type="AlphaFoldDB" id="A0A7R9H6C2"/>
<sequence>MTYWSYKTYRGVQGELSCAPTRNSGITAPCRTRSAANVSKACTSLCMWVHAMYKYYFVNKSVAPKKATLATAKEELAITEKALAEAKARMKEVMDGLAVLEKKLQDTMNHKAKLEANMKLCEDRMGRAVRLVSGLADEKERWKSTVASLGLTISNVIGDVLISAGAVAYLTPFTDKYRRGLLKEWLVIVGEVGVPHTVKCTPVSTLGEPVTIRKWQLEGLPRDFLSTENAVLVFNSTRWPLFIDPQRQANRWIRNMGKASGLAIAKLTDRDLLRSLESAVRFGKQCLIENVGTELDPALDSVLQRQVFRQAGTNVIKIGDSIVPYNEDFRLFITTKLPNPHYTPEVSIKVMVVNFALVPSGLQDQLLALVVMEERPDLEEARGALIVSSAQMRHELKEIEDRILYRLSVSEGSPVDDIDLINTLEASKVKSEEIKSVAHVHYNAKTRTLVLTLSAPLLNCFLSHLSGLALHSACWNVPQPLAMRGGPSLVMVQGWLEHGLARYTTPS</sequence>
<dbReference type="GO" id="GO:0045505">
    <property type="term" value="F:dynein intermediate chain binding"/>
    <property type="evidence" value="ECO:0007669"/>
    <property type="project" value="InterPro"/>
</dbReference>
<evidence type="ECO:0000259" key="3">
    <source>
        <dbReference type="Pfam" id="PF12781"/>
    </source>
</evidence>
<keyword evidence="1" id="KW-0175">Coiled coil</keyword>
<dbReference type="PANTHER" id="PTHR22878:SF73">
    <property type="entry name" value="DYNEIN AXONEMAL HEAVY CHAIN 1"/>
    <property type="match status" value="1"/>
</dbReference>
<accession>A0A7R9H6C2</accession>
<dbReference type="InterPro" id="IPR024743">
    <property type="entry name" value="Dynein_HC_stalk"/>
</dbReference>
<dbReference type="InterPro" id="IPR035706">
    <property type="entry name" value="AAA_9"/>
</dbReference>
<reference evidence="4" key="1">
    <citation type="submission" date="2020-11" db="EMBL/GenBank/DDBJ databases">
        <authorList>
            <person name="Tran Van P."/>
        </authorList>
    </citation>
    <scope>NUCLEOTIDE SEQUENCE</scope>
</reference>
<feature type="domain" description="Dynein heavy chain ATP-binding dynein motor region" evidence="3">
    <location>
        <begin position="213"/>
        <end position="434"/>
    </location>
</feature>
<evidence type="ECO:0000256" key="1">
    <source>
        <dbReference type="SAM" id="Coils"/>
    </source>
</evidence>
<feature type="domain" description="Dynein heavy chain coiled coil stalk" evidence="2">
    <location>
        <begin position="37"/>
        <end position="184"/>
    </location>
</feature>
<gene>
    <name evidence="4" type="ORF">TPSB3V08_LOCUS6887</name>
</gene>
<feature type="coiled-coil region" evidence="1">
    <location>
        <begin position="69"/>
        <end position="124"/>
    </location>
</feature>
<evidence type="ECO:0008006" key="5">
    <source>
        <dbReference type="Google" id="ProtNLM"/>
    </source>
</evidence>
<dbReference type="Pfam" id="PF12781">
    <property type="entry name" value="AAA_9"/>
    <property type="match status" value="1"/>
</dbReference>
<dbReference type="Gene3D" id="3.40.50.300">
    <property type="entry name" value="P-loop containing nucleotide triphosphate hydrolases"/>
    <property type="match status" value="1"/>
</dbReference>
<dbReference type="GO" id="GO:0030286">
    <property type="term" value="C:dynein complex"/>
    <property type="evidence" value="ECO:0007669"/>
    <property type="project" value="InterPro"/>
</dbReference>
<dbReference type="GO" id="GO:0007018">
    <property type="term" value="P:microtubule-based movement"/>
    <property type="evidence" value="ECO:0007669"/>
    <property type="project" value="InterPro"/>
</dbReference>
<dbReference type="FunFam" id="3.40.50.300:FF:001145">
    <property type="entry name" value="Putative dynein heavy chain"/>
    <property type="match status" value="1"/>
</dbReference>
<dbReference type="Gene3D" id="1.20.920.20">
    <property type="match status" value="1"/>
</dbReference>
<name>A0A7R9H6C2_TIMPO</name>
<dbReference type="Gene3D" id="6.10.140.1060">
    <property type="match status" value="1"/>
</dbReference>
<dbReference type="GO" id="GO:0051959">
    <property type="term" value="F:dynein light intermediate chain binding"/>
    <property type="evidence" value="ECO:0007669"/>
    <property type="project" value="InterPro"/>
</dbReference>
<proteinExistence type="predicted"/>
<protein>
    <recommendedName>
        <fullName evidence="5">Dynein heavy chain</fullName>
    </recommendedName>
</protein>
<dbReference type="InterPro" id="IPR027417">
    <property type="entry name" value="P-loop_NTPase"/>
</dbReference>
<dbReference type="EMBL" id="OD004216">
    <property type="protein sequence ID" value="CAD7409530.1"/>
    <property type="molecule type" value="Genomic_DNA"/>
</dbReference>
<organism evidence="4">
    <name type="scientific">Timema poppense</name>
    <name type="common">Walking stick</name>
    <dbReference type="NCBI Taxonomy" id="170557"/>
    <lineage>
        <taxon>Eukaryota</taxon>
        <taxon>Metazoa</taxon>
        <taxon>Ecdysozoa</taxon>
        <taxon>Arthropoda</taxon>
        <taxon>Hexapoda</taxon>
        <taxon>Insecta</taxon>
        <taxon>Pterygota</taxon>
        <taxon>Neoptera</taxon>
        <taxon>Polyneoptera</taxon>
        <taxon>Phasmatodea</taxon>
        <taxon>Timematodea</taxon>
        <taxon>Timematoidea</taxon>
        <taxon>Timematidae</taxon>
        <taxon>Timema</taxon>
    </lineage>
</organism>
<evidence type="ECO:0000313" key="4">
    <source>
        <dbReference type="EMBL" id="CAD7409530.1"/>
    </source>
</evidence>
<dbReference type="Pfam" id="PF12777">
    <property type="entry name" value="MT"/>
    <property type="match status" value="1"/>
</dbReference>
<dbReference type="PANTHER" id="PTHR22878">
    <property type="entry name" value="DYNEIN HEAVY CHAIN 6, AXONEMAL-LIKE-RELATED"/>
    <property type="match status" value="1"/>
</dbReference>
<dbReference type="InterPro" id="IPR026983">
    <property type="entry name" value="DHC"/>
</dbReference>